<sequence>MTQASHGARPVPVRSGFMLRVFFVFLGLALLSGVISLGGKWAGRSIAMAGHTDDTTVHEIVIGNDVLAVPANAIRFEAARRSGVAARLDLYLRWPQMDGYSHEARDAFNHADGARNILFLTFDVPMMSRDMTGRFEPIYRALVEGPGRAGPAGLTVYPFTEKSGYVDEVLVVGDEGGNHPFVARCLAGDAARESLAPCERDIHIGDGLNLTYRMPAELAGSWREVDEAVREAAGRFLQTGK</sequence>
<name>A0A5D4GST0_9HYPH</name>
<evidence type="ECO:0000256" key="1">
    <source>
        <dbReference type="SAM" id="Phobius"/>
    </source>
</evidence>
<gene>
    <name evidence="2" type="ORF">FY036_16935</name>
</gene>
<dbReference type="EMBL" id="VSZS01000065">
    <property type="protein sequence ID" value="TYR31112.1"/>
    <property type="molecule type" value="Genomic_DNA"/>
</dbReference>
<protein>
    <submittedName>
        <fullName evidence="2">Uncharacterized protein</fullName>
    </submittedName>
</protein>
<organism evidence="2 3">
    <name type="scientific">Neoaquamicrobium microcysteis</name>
    <dbReference type="NCBI Taxonomy" id="2682781"/>
    <lineage>
        <taxon>Bacteria</taxon>
        <taxon>Pseudomonadati</taxon>
        <taxon>Pseudomonadota</taxon>
        <taxon>Alphaproteobacteria</taxon>
        <taxon>Hyphomicrobiales</taxon>
        <taxon>Phyllobacteriaceae</taxon>
        <taxon>Neoaquamicrobium</taxon>
    </lineage>
</organism>
<comment type="caution">
    <text evidence="2">The sequence shown here is derived from an EMBL/GenBank/DDBJ whole genome shotgun (WGS) entry which is preliminary data.</text>
</comment>
<evidence type="ECO:0000313" key="3">
    <source>
        <dbReference type="Proteomes" id="UP000323258"/>
    </source>
</evidence>
<keyword evidence="1" id="KW-1133">Transmembrane helix</keyword>
<proteinExistence type="predicted"/>
<keyword evidence="3" id="KW-1185">Reference proteome</keyword>
<reference evidence="2 3" key="1">
    <citation type="submission" date="2019-08" db="EMBL/GenBank/DDBJ databases">
        <authorList>
            <person name="Seo Y.L."/>
        </authorList>
    </citation>
    <scope>NUCLEOTIDE SEQUENCE [LARGE SCALE GENOMIC DNA]</scope>
    <source>
        <strain evidence="2 3">MaA-C15</strain>
    </source>
</reference>
<feature type="transmembrane region" description="Helical" evidence="1">
    <location>
        <begin position="17"/>
        <end position="38"/>
    </location>
</feature>
<dbReference type="Proteomes" id="UP000323258">
    <property type="component" value="Unassembled WGS sequence"/>
</dbReference>
<dbReference type="AlphaFoldDB" id="A0A5D4GST0"/>
<keyword evidence="1" id="KW-0812">Transmembrane</keyword>
<accession>A0A5D4GST0</accession>
<reference evidence="2 3" key="2">
    <citation type="submission" date="2019-09" db="EMBL/GenBank/DDBJ databases">
        <title>Mesorhizobium sp. MaA-C15 isolated from Microcystis aeruginosa.</title>
        <authorList>
            <person name="Jeong S.E."/>
            <person name="Jin H.M."/>
            <person name="Jeon C.O."/>
        </authorList>
    </citation>
    <scope>NUCLEOTIDE SEQUENCE [LARGE SCALE GENOMIC DNA]</scope>
    <source>
        <strain evidence="2 3">MaA-C15</strain>
    </source>
</reference>
<dbReference type="OrthoDB" id="7959514at2"/>
<keyword evidence="1" id="KW-0472">Membrane</keyword>
<evidence type="ECO:0000313" key="2">
    <source>
        <dbReference type="EMBL" id="TYR31112.1"/>
    </source>
</evidence>